<dbReference type="Gene3D" id="4.10.220.110">
    <property type="match status" value="1"/>
</dbReference>
<comment type="similarity">
    <text evidence="2">Belongs to the VgrG protein family.</text>
</comment>
<protein>
    <submittedName>
        <fullName evidence="8">Type VI secretion system tip protein VgrG</fullName>
    </submittedName>
</protein>
<dbReference type="Pfam" id="PF04717">
    <property type="entry name" value="Phage_base_V"/>
    <property type="match status" value="1"/>
</dbReference>
<dbReference type="Gene3D" id="3.55.50.10">
    <property type="entry name" value="Baseplate protein-like domains"/>
    <property type="match status" value="1"/>
</dbReference>
<dbReference type="EMBL" id="CP045644">
    <property type="protein sequence ID" value="QFZ84449.1"/>
    <property type="molecule type" value="Genomic_DNA"/>
</dbReference>
<dbReference type="Proteomes" id="UP000326780">
    <property type="component" value="Chromosome"/>
</dbReference>
<evidence type="ECO:0000313" key="8">
    <source>
        <dbReference type="EMBL" id="QFZ84449.1"/>
    </source>
</evidence>
<organism evidence="8 9">
    <name type="scientific">Variovorax paradoxus</name>
    <dbReference type="NCBI Taxonomy" id="34073"/>
    <lineage>
        <taxon>Bacteria</taxon>
        <taxon>Pseudomonadati</taxon>
        <taxon>Pseudomonadota</taxon>
        <taxon>Betaproteobacteria</taxon>
        <taxon>Burkholderiales</taxon>
        <taxon>Comamonadaceae</taxon>
        <taxon>Variovorax</taxon>
    </lineage>
</organism>
<dbReference type="InterPro" id="IPR037026">
    <property type="entry name" value="Vgr_OB-fold_dom_sf"/>
</dbReference>
<evidence type="ECO:0000259" key="7">
    <source>
        <dbReference type="Pfam" id="PF13296"/>
    </source>
</evidence>
<reference evidence="8 9" key="1">
    <citation type="submission" date="2019-10" db="EMBL/GenBank/DDBJ databases">
        <title>Complete genome sequence of Variovorax paradoxus 5C-2.</title>
        <authorList>
            <person name="Gogoleva N.E."/>
            <person name="Balkin A.S."/>
        </authorList>
    </citation>
    <scope>NUCLEOTIDE SEQUENCE [LARGE SCALE GENOMIC DNA]</scope>
    <source>
        <strain evidence="8 9">5C-2</strain>
    </source>
</reference>
<dbReference type="Gene3D" id="2.40.50.230">
    <property type="entry name" value="Gp5 N-terminal domain"/>
    <property type="match status" value="1"/>
</dbReference>
<evidence type="ECO:0000256" key="4">
    <source>
        <dbReference type="SAM" id="MobiDB-lite"/>
    </source>
</evidence>
<evidence type="ECO:0000313" key="9">
    <source>
        <dbReference type="Proteomes" id="UP000326780"/>
    </source>
</evidence>
<feature type="compositionally biased region" description="Low complexity" evidence="4">
    <location>
        <begin position="663"/>
        <end position="673"/>
    </location>
</feature>
<feature type="region of interest" description="Disordered" evidence="4">
    <location>
        <begin position="655"/>
        <end position="679"/>
    </location>
</feature>
<dbReference type="InterPro" id="IPR028244">
    <property type="entry name" value="T6SS_Rhs_Vgr_dom"/>
</dbReference>
<feature type="domain" description="Gp5/Type VI secretion system Vgr protein OB-fold" evidence="5">
    <location>
        <begin position="461"/>
        <end position="526"/>
    </location>
</feature>
<dbReference type="Pfam" id="PF13296">
    <property type="entry name" value="T6SS_Vgr"/>
    <property type="match status" value="1"/>
</dbReference>
<dbReference type="NCBIfam" id="TIGR01646">
    <property type="entry name" value="vgr_GE"/>
    <property type="match status" value="1"/>
</dbReference>
<feature type="domain" description="DUF2345" evidence="6">
    <location>
        <begin position="702"/>
        <end position="847"/>
    </location>
</feature>
<dbReference type="InterPro" id="IPR050708">
    <property type="entry name" value="T6SS_VgrG/RHS"/>
</dbReference>
<evidence type="ECO:0000259" key="5">
    <source>
        <dbReference type="Pfam" id="PF04717"/>
    </source>
</evidence>
<evidence type="ECO:0000256" key="1">
    <source>
        <dbReference type="ARBA" id="ARBA00004613"/>
    </source>
</evidence>
<dbReference type="InterPro" id="IPR018769">
    <property type="entry name" value="VgrG2_DUF2345"/>
</dbReference>
<feature type="domain" description="Putative type VI secretion system Rhs element associated Vgr" evidence="7">
    <location>
        <begin position="562"/>
        <end position="666"/>
    </location>
</feature>
<evidence type="ECO:0000259" key="6">
    <source>
        <dbReference type="Pfam" id="PF10106"/>
    </source>
</evidence>
<dbReference type="PANTHER" id="PTHR32305:SF15">
    <property type="entry name" value="PROTEIN RHSA-RELATED"/>
    <property type="match status" value="1"/>
</dbReference>
<dbReference type="NCBIfam" id="TIGR03361">
    <property type="entry name" value="VI_Rhs_Vgr"/>
    <property type="match status" value="1"/>
</dbReference>
<feature type="region of interest" description="Disordered" evidence="4">
    <location>
        <begin position="1"/>
        <end position="28"/>
    </location>
</feature>
<proteinExistence type="inferred from homology"/>
<dbReference type="PANTHER" id="PTHR32305">
    <property type="match status" value="1"/>
</dbReference>
<gene>
    <name evidence="8" type="primary">tssI</name>
    <name evidence="8" type="ORF">GFK26_17585</name>
</gene>
<dbReference type="InterPro" id="IPR006533">
    <property type="entry name" value="T6SS_Vgr_RhsGE"/>
</dbReference>
<accession>A0A5Q0M4P4</accession>
<feature type="region of interest" description="Disordered" evidence="4">
    <location>
        <begin position="426"/>
        <end position="454"/>
    </location>
</feature>
<dbReference type="Pfam" id="PF10106">
    <property type="entry name" value="DUF2345"/>
    <property type="match status" value="1"/>
</dbReference>
<dbReference type="SUPFAM" id="SSF69349">
    <property type="entry name" value="Phage fibre proteins"/>
    <property type="match status" value="1"/>
</dbReference>
<dbReference type="InterPro" id="IPR017847">
    <property type="entry name" value="T6SS_RhsGE_Vgr_subset"/>
</dbReference>
<dbReference type="Pfam" id="PF05954">
    <property type="entry name" value="Phage_GPD"/>
    <property type="match status" value="1"/>
</dbReference>
<dbReference type="InterPro" id="IPR006531">
    <property type="entry name" value="Gp5/Vgr_OB"/>
</dbReference>
<dbReference type="AlphaFoldDB" id="A0A5Q0M4P4"/>
<dbReference type="SUPFAM" id="SSF69279">
    <property type="entry name" value="Phage tail proteins"/>
    <property type="match status" value="2"/>
</dbReference>
<evidence type="ECO:0000256" key="3">
    <source>
        <dbReference type="ARBA" id="ARBA00022525"/>
    </source>
</evidence>
<sequence>MPGVSPLFAEPERRGQQTPQTPHPGLPHVPHTLSISSTAIPLFDGVPTLAPIRLAGQEGMNSLFAYELLLKTPDALNLGASEAANFDLDALIGREINCMIELDGSGTRSFGATGSDTDHIGSGVRQINALITDASVWGEEGRHVQYKLTLRPWLHLATLTTNCKIFQDMTVVQILDELLADYPFPVDKRLFETYPPRDFQTQFNETDFDFFSRLCEEWGLSYHFEHSADKHRLILSDAMGAYRPADSEAYHEIEYHAPGWKTDAEYISSFVPHSHLTSGQYATRDYDYTRPRADLSAGRKAPRPTGQAEGEVYEWHADHAGSHYAQPRAGIAESNDPQDEGRLIALLRMQTLRTHGERAQASGNLRSIVPGRTFRLRRHPRERANTEHLVLDTHFVIENVGQDSQNRDATRERQQQWQVHVDFTAHPTSQPLRPIPVRAKPKTGGPQPALVVGPEGENLWTDDLGRIKVQFPWDRFGQKNQHSSCWLRVSSPWAGNQLGGIHLPRIGQEVIVEFYGGDPDLPICTGRVPNQMNTPPWRLPEQSALSGFRSRELTEGGGNSAAGRSNHMVLDDTHGKIQAQLKSDHQHSSLSLGHITRVEDNAGRKDARGEGFELRTDGHGAIRAKDGLLITTEARNNAMRHVKDLGETITRLTQAREQHESLADAAQQARAQDTGSDQSDVTAVLKSQNEDIAGLGSRAGNEAGFPELGAPHLVLASPAGIETSTPGSTHVASGEHIALTSARHTSLSAGASLFASVKGAIRLFAYKAGMRLVAAQADIDIQALEKNLKLLAKLDITLTANRIEITAKEEVIVNGGGSFSHWKAEGITHGTKGAWVEHATTHSLLGPRSLPLPEFKFAEAVCKECLLKALAAASPMGRR</sequence>
<evidence type="ECO:0000256" key="2">
    <source>
        <dbReference type="ARBA" id="ARBA00005558"/>
    </source>
</evidence>
<keyword evidence="3" id="KW-0964">Secreted</keyword>
<dbReference type="SUPFAM" id="SSF69255">
    <property type="entry name" value="gp5 N-terminal domain-like"/>
    <property type="match status" value="1"/>
</dbReference>
<name>A0A5Q0M4P4_VARPD</name>
<comment type="subcellular location">
    <subcellularLocation>
        <location evidence="1">Secreted</location>
    </subcellularLocation>
</comment>
<dbReference type="Gene3D" id="2.30.110.50">
    <property type="match status" value="1"/>
</dbReference>
<dbReference type="GO" id="GO:0005576">
    <property type="term" value="C:extracellular region"/>
    <property type="evidence" value="ECO:0007669"/>
    <property type="project" value="UniProtKB-SubCell"/>
</dbReference>